<dbReference type="InterPro" id="IPR055166">
    <property type="entry name" value="Transc_reg_Sar_Rot_HTH"/>
</dbReference>
<feature type="domain" description="HTH marR-type" evidence="6">
    <location>
        <begin position="9"/>
        <end position="139"/>
    </location>
</feature>
<dbReference type="OrthoDB" id="9806864at2"/>
<organism evidence="7 8">
    <name type="scientific">Bacteroides graminisolvens DSM 19988 = JCM 15093</name>
    <dbReference type="NCBI Taxonomy" id="1121097"/>
    <lineage>
        <taxon>Bacteria</taxon>
        <taxon>Pseudomonadati</taxon>
        <taxon>Bacteroidota</taxon>
        <taxon>Bacteroidia</taxon>
        <taxon>Bacteroidales</taxon>
        <taxon>Bacteroidaceae</taxon>
        <taxon>Bacteroides</taxon>
    </lineage>
</organism>
<dbReference type="InterPro" id="IPR039422">
    <property type="entry name" value="MarR/SlyA-like"/>
</dbReference>
<dbReference type="PANTHER" id="PTHR33164">
    <property type="entry name" value="TRANSCRIPTIONAL REGULATOR, MARR FAMILY"/>
    <property type="match status" value="1"/>
</dbReference>
<dbReference type="PANTHER" id="PTHR33164:SF5">
    <property type="entry name" value="ORGANIC HYDROPEROXIDE RESISTANCE TRANSCRIPTIONAL REGULATOR"/>
    <property type="match status" value="1"/>
</dbReference>
<evidence type="ECO:0000256" key="2">
    <source>
        <dbReference type="ARBA" id="ARBA00022490"/>
    </source>
</evidence>
<name>A0A069D2I4_9BACE</name>
<evidence type="ECO:0000256" key="5">
    <source>
        <dbReference type="ARBA" id="ARBA00023163"/>
    </source>
</evidence>
<dbReference type="AlphaFoldDB" id="A0A069D2I4"/>
<dbReference type="SUPFAM" id="SSF46785">
    <property type="entry name" value="Winged helix' DNA-binding domain"/>
    <property type="match status" value="1"/>
</dbReference>
<dbReference type="eggNOG" id="COG1846">
    <property type="taxonomic scope" value="Bacteria"/>
</dbReference>
<dbReference type="GO" id="GO:0005737">
    <property type="term" value="C:cytoplasm"/>
    <property type="evidence" value="ECO:0007669"/>
    <property type="project" value="UniProtKB-SubCell"/>
</dbReference>
<keyword evidence="3" id="KW-0805">Transcription regulation</keyword>
<dbReference type="GO" id="GO:0003700">
    <property type="term" value="F:DNA-binding transcription factor activity"/>
    <property type="evidence" value="ECO:0007669"/>
    <property type="project" value="InterPro"/>
</dbReference>
<dbReference type="InterPro" id="IPR036390">
    <property type="entry name" value="WH_DNA-bd_sf"/>
</dbReference>
<evidence type="ECO:0000256" key="4">
    <source>
        <dbReference type="ARBA" id="ARBA00023125"/>
    </source>
</evidence>
<keyword evidence="2" id="KW-0963">Cytoplasm</keyword>
<dbReference type="RefSeq" id="WP_024996843.1">
    <property type="nucleotide sequence ID" value="NZ_ATZI01000014.1"/>
</dbReference>
<sequence length="147" mass="17066">MAYEELLLSNQLCFLVYRLDREINARYRPLLAELGLTYPQYLVMLVLWEEDNLSISAVCERLKLDTGTISPLIKRLEGLKLVKRKRSKEDERSVRVKLTQAGSELREKARPIPAKLGSCVSLTLEEYQEFKTTLENMLTKMDQQKEA</sequence>
<evidence type="ECO:0000256" key="3">
    <source>
        <dbReference type="ARBA" id="ARBA00023015"/>
    </source>
</evidence>
<reference evidence="7 8" key="1">
    <citation type="journal article" date="2015" name="Microbes Environ.">
        <title>Distribution and evolution of nitrogen fixation genes in the phylum bacteroidetes.</title>
        <authorList>
            <person name="Inoue J."/>
            <person name="Oshima K."/>
            <person name="Suda W."/>
            <person name="Sakamoto M."/>
            <person name="Iino T."/>
            <person name="Noda S."/>
            <person name="Hongoh Y."/>
            <person name="Hattori M."/>
            <person name="Ohkuma M."/>
        </authorList>
    </citation>
    <scope>NUCLEOTIDE SEQUENCE [LARGE SCALE GENOMIC DNA]</scope>
    <source>
        <strain evidence="7 8">JCM 15093</strain>
    </source>
</reference>
<dbReference type="GO" id="GO:0003677">
    <property type="term" value="F:DNA binding"/>
    <property type="evidence" value="ECO:0007669"/>
    <property type="project" value="UniProtKB-KW"/>
</dbReference>
<proteinExistence type="predicted"/>
<dbReference type="Proteomes" id="UP000027601">
    <property type="component" value="Unassembled WGS sequence"/>
</dbReference>
<evidence type="ECO:0000313" key="8">
    <source>
        <dbReference type="Proteomes" id="UP000027601"/>
    </source>
</evidence>
<dbReference type="InterPro" id="IPR036388">
    <property type="entry name" value="WH-like_DNA-bd_sf"/>
</dbReference>
<dbReference type="Pfam" id="PF22381">
    <property type="entry name" value="Staph_reg_Sar_Rot"/>
    <property type="match status" value="1"/>
</dbReference>
<dbReference type="InterPro" id="IPR000835">
    <property type="entry name" value="HTH_MarR-typ"/>
</dbReference>
<dbReference type="STRING" id="1121097.GCA_000428125_02634"/>
<dbReference type="Gene3D" id="1.10.10.10">
    <property type="entry name" value="Winged helix-like DNA-binding domain superfamily/Winged helix DNA-binding domain"/>
    <property type="match status" value="1"/>
</dbReference>
<keyword evidence="5" id="KW-0804">Transcription</keyword>
<protein>
    <submittedName>
        <fullName evidence="7">Organic hydroperoxide resistance transcriptional regulator</fullName>
    </submittedName>
</protein>
<accession>A0A069D2I4</accession>
<comment type="caution">
    <text evidence="7">The sequence shown here is derived from an EMBL/GenBank/DDBJ whole genome shotgun (WGS) entry which is preliminary data.</text>
</comment>
<evidence type="ECO:0000259" key="6">
    <source>
        <dbReference type="PROSITE" id="PS50995"/>
    </source>
</evidence>
<dbReference type="PROSITE" id="PS50995">
    <property type="entry name" value="HTH_MARR_2"/>
    <property type="match status" value="1"/>
</dbReference>
<dbReference type="EMBL" id="BAJS01000013">
    <property type="protein sequence ID" value="GAK37078.1"/>
    <property type="molecule type" value="Genomic_DNA"/>
</dbReference>
<gene>
    <name evidence="7" type="ORF">JCM15093_2295</name>
</gene>
<evidence type="ECO:0000256" key="1">
    <source>
        <dbReference type="ARBA" id="ARBA00004496"/>
    </source>
</evidence>
<keyword evidence="4" id="KW-0238">DNA-binding</keyword>
<dbReference type="GO" id="GO:0006950">
    <property type="term" value="P:response to stress"/>
    <property type="evidence" value="ECO:0007669"/>
    <property type="project" value="TreeGrafter"/>
</dbReference>
<dbReference type="FunFam" id="1.10.10.10:FF:000163">
    <property type="entry name" value="MarR family transcriptional regulator"/>
    <property type="match status" value="1"/>
</dbReference>
<evidence type="ECO:0000313" key="7">
    <source>
        <dbReference type="EMBL" id="GAK37078.1"/>
    </source>
</evidence>
<comment type="subcellular location">
    <subcellularLocation>
        <location evidence="1">Cytoplasm</location>
    </subcellularLocation>
</comment>
<keyword evidence="8" id="KW-1185">Reference proteome</keyword>
<dbReference type="SMART" id="SM00347">
    <property type="entry name" value="HTH_MARR"/>
    <property type="match status" value="1"/>
</dbReference>